<accession>X1P676</accession>
<comment type="caution">
    <text evidence="1">The sequence shown here is derived from an EMBL/GenBank/DDBJ whole genome shotgun (WGS) entry which is preliminary data.</text>
</comment>
<proteinExistence type="predicted"/>
<feature type="non-terminal residue" evidence="1">
    <location>
        <position position="51"/>
    </location>
</feature>
<sequence>MKPQHHAIIGGAVALALVPALGVNSAVFWASSVLIDGDHYVDYVYRNGFKD</sequence>
<gene>
    <name evidence="1" type="ORF">S06H3_62799</name>
</gene>
<dbReference type="AlphaFoldDB" id="X1P676"/>
<protein>
    <recommendedName>
        <fullName evidence="2">Secreted protein</fullName>
    </recommendedName>
</protein>
<evidence type="ECO:0008006" key="2">
    <source>
        <dbReference type="Google" id="ProtNLM"/>
    </source>
</evidence>
<name>X1P676_9ZZZZ</name>
<reference evidence="1" key="1">
    <citation type="journal article" date="2014" name="Front. Microbiol.">
        <title>High frequency of phylogenetically diverse reductive dehalogenase-homologous genes in deep subseafloor sedimentary metagenomes.</title>
        <authorList>
            <person name="Kawai M."/>
            <person name="Futagami T."/>
            <person name="Toyoda A."/>
            <person name="Takaki Y."/>
            <person name="Nishi S."/>
            <person name="Hori S."/>
            <person name="Arai W."/>
            <person name="Tsubouchi T."/>
            <person name="Morono Y."/>
            <person name="Uchiyama I."/>
            <person name="Ito T."/>
            <person name="Fujiyama A."/>
            <person name="Inagaki F."/>
            <person name="Takami H."/>
        </authorList>
    </citation>
    <scope>NUCLEOTIDE SEQUENCE</scope>
    <source>
        <strain evidence="1">Expedition CK06-06</strain>
    </source>
</reference>
<organism evidence="1">
    <name type="scientific">marine sediment metagenome</name>
    <dbReference type="NCBI Taxonomy" id="412755"/>
    <lineage>
        <taxon>unclassified sequences</taxon>
        <taxon>metagenomes</taxon>
        <taxon>ecological metagenomes</taxon>
    </lineage>
</organism>
<dbReference type="EMBL" id="BARV01041504">
    <property type="protein sequence ID" value="GAI51363.1"/>
    <property type="molecule type" value="Genomic_DNA"/>
</dbReference>
<evidence type="ECO:0000313" key="1">
    <source>
        <dbReference type="EMBL" id="GAI51363.1"/>
    </source>
</evidence>